<dbReference type="SMART" id="SM00342">
    <property type="entry name" value="HTH_ARAC"/>
    <property type="match status" value="1"/>
</dbReference>
<dbReference type="GO" id="GO:0003700">
    <property type="term" value="F:DNA-binding transcription factor activity"/>
    <property type="evidence" value="ECO:0007669"/>
    <property type="project" value="InterPro"/>
</dbReference>
<dbReference type="Gene3D" id="1.10.10.60">
    <property type="entry name" value="Homeodomain-like"/>
    <property type="match status" value="1"/>
</dbReference>
<reference evidence="5 6" key="1">
    <citation type="submission" date="2018-10" db="EMBL/GenBank/DDBJ databases">
        <title>Genomic Encyclopedia of Archaeal and Bacterial Type Strains, Phase II (KMG-II): from individual species to whole genera.</title>
        <authorList>
            <person name="Goeker M."/>
        </authorList>
    </citation>
    <scope>NUCLEOTIDE SEQUENCE [LARGE SCALE GENOMIC DNA]</scope>
    <source>
        <strain evidence="5 6">DSM 15094</strain>
    </source>
</reference>
<dbReference type="PANTHER" id="PTHR43280">
    <property type="entry name" value="ARAC-FAMILY TRANSCRIPTIONAL REGULATOR"/>
    <property type="match status" value="1"/>
</dbReference>
<dbReference type="GO" id="GO:0043565">
    <property type="term" value="F:sequence-specific DNA binding"/>
    <property type="evidence" value="ECO:0007669"/>
    <property type="project" value="InterPro"/>
</dbReference>
<evidence type="ECO:0000256" key="3">
    <source>
        <dbReference type="ARBA" id="ARBA00023163"/>
    </source>
</evidence>
<protein>
    <submittedName>
        <fullName evidence="5">Helix-turn-helix protein</fullName>
    </submittedName>
</protein>
<dbReference type="Pfam" id="PF12833">
    <property type="entry name" value="HTH_18"/>
    <property type="match status" value="1"/>
</dbReference>
<dbReference type="InterPro" id="IPR018062">
    <property type="entry name" value="HTH_AraC-typ_CS"/>
</dbReference>
<gene>
    <name evidence="5" type="ORF">BC952_1068</name>
</gene>
<dbReference type="InterPro" id="IPR009057">
    <property type="entry name" value="Homeodomain-like_sf"/>
</dbReference>
<dbReference type="PROSITE" id="PS00041">
    <property type="entry name" value="HTH_ARAC_FAMILY_1"/>
    <property type="match status" value="1"/>
</dbReference>
<keyword evidence="6" id="KW-1185">Reference proteome</keyword>
<feature type="domain" description="HTH araC/xylS-type" evidence="4">
    <location>
        <begin position="115"/>
        <end position="215"/>
    </location>
</feature>
<name>A0A495S8C1_9FLAO</name>
<dbReference type="Proteomes" id="UP000280091">
    <property type="component" value="Unassembled WGS sequence"/>
</dbReference>
<evidence type="ECO:0000256" key="1">
    <source>
        <dbReference type="ARBA" id="ARBA00023015"/>
    </source>
</evidence>
<dbReference type="PANTHER" id="PTHR43280:SF28">
    <property type="entry name" value="HTH-TYPE TRANSCRIPTIONAL ACTIVATOR RHAS"/>
    <property type="match status" value="1"/>
</dbReference>
<keyword evidence="3" id="KW-0804">Transcription</keyword>
<evidence type="ECO:0000313" key="5">
    <source>
        <dbReference type="EMBL" id="RKS95396.1"/>
    </source>
</evidence>
<proteinExistence type="predicted"/>
<dbReference type="PROSITE" id="PS01124">
    <property type="entry name" value="HTH_ARAC_FAMILY_2"/>
    <property type="match status" value="1"/>
</dbReference>
<accession>A0A495S8C1</accession>
<organism evidence="5 6">
    <name type="scientific">Flavobacterium limicola</name>
    <dbReference type="NCBI Taxonomy" id="180441"/>
    <lineage>
        <taxon>Bacteria</taxon>
        <taxon>Pseudomonadati</taxon>
        <taxon>Bacteroidota</taxon>
        <taxon>Flavobacteriia</taxon>
        <taxon>Flavobacteriales</taxon>
        <taxon>Flavobacteriaceae</taxon>
        <taxon>Flavobacterium</taxon>
    </lineage>
</organism>
<evidence type="ECO:0000313" key="6">
    <source>
        <dbReference type="Proteomes" id="UP000280091"/>
    </source>
</evidence>
<dbReference type="OrthoDB" id="9813413at2"/>
<comment type="caution">
    <text evidence="5">The sequence shown here is derived from an EMBL/GenBank/DDBJ whole genome shotgun (WGS) entry which is preliminary data.</text>
</comment>
<sequence length="217" mass="24959">MNATAKKTTIDWSSPDILNHLFLHIKNPLDTIITASKPSSAENKITNEIIFSSSKQINDLIEEILNEIKSKSVSLTIQRRPDIFDIYESNKNVQLLCSNKITPEKVTKNDQNWLINLEKEIYSSISNSDLDLYELSCKMAVSERQLHRKISNLVYLTPNKYIRVLRLHKAKQLIDNYIQDSISQVSYSVGYNDSHYFSKLFSNQYNISPKALINSLS</sequence>
<dbReference type="AlphaFoldDB" id="A0A495S8C1"/>
<evidence type="ECO:0000259" key="4">
    <source>
        <dbReference type="PROSITE" id="PS01124"/>
    </source>
</evidence>
<evidence type="ECO:0000256" key="2">
    <source>
        <dbReference type="ARBA" id="ARBA00023125"/>
    </source>
</evidence>
<dbReference type="SUPFAM" id="SSF46689">
    <property type="entry name" value="Homeodomain-like"/>
    <property type="match status" value="1"/>
</dbReference>
<dbReference type="RefSeq" id="WP_121364510.1">
    <property type="nucleotide sequence ID" value="NZ_RBXA01000001.1"/>
</dbReference>
<keyword evidence="2" id="KW-0238">DNA-binding</keyword>
<keyword evidence="1" id="KW-0805">Transcription regulation</keyword>
<dbReference type="InterPro" id="IPR018060">
    <property type="entry name" value="HTH_AraC"/>
</dbReference>
<dbReference type="EMBL" id="RBXA01000001">
    <property type="protein sequence ID" value="RKS95396.1"/>
    <property type="molecule type" value="Genomic_DNA"/>
</dbReference>